<accession>A0A1E7WZP0</accession>
<evidence type="ECO:0000313" key="2">
    <source>
        <dbReference type="Proteomes" id="UP000175989"/>
    </source>
</evidence>
<organism evidence="1 2">
    <name type="scientific">Duganella phyllosphaerae</name>
    <dbReference type="NCBI Taxonomy" id="762836"/>
    <lineage>
        <taxon>Bacteria</taxon>
        <taxon>Pseudomonadati</taxon>
        <taxon>Pseudomonadota</taxon>
        <taxon>Betaproteobacteria</taxon>
        <taxon>Burkholderiales</taxon>
        <taxon>Oxalobacteraceae</taxon>
        <taxon>Telluria group</taxon>
        <taxon>Duganella</taxon>
    </lineage>
</organism>
<comment type="caution">
    <text evidence="1">The sequence shown here is derived from an EMBL/GenBank/DDBJ whole genome shotgun (WGS) entry which is preliminary data.</text>
</comment>
<dbReference type="EMBL" id="LROM01000066">
    <property type="protein sequence ID" value="OFA05449.1"/>
    <property type="molecule type" value="Genomic_DNA"/>
</dbReference>
<dbReference type="Proteomes" id="UP000175989">
    <property type="component" value="Unassembled WGS sequence"/>
</dbReference>
<sequence>MDIKKLPRTDAHQASIVRQGLEWARTYGQRSAAAFLLVRKVPRPVVERILAAATRKEDRAR</sequence>
<dbReference type="RefSeq" id="WP_070247267.1">
    <property type="nucleotide sequence ID" value="NZ_LROM01000066.1"/>
</dbReference>
<dbReference type="AlphaFoldDB" id="A0A1E7WZP0"/>
<gene>
    <name evidence="1" type="ORF">DUPY_15630</name>
</gene>
<dbReference type="OrthoDB" id="8780332at2"/>
<name>A0A1E7WZP0_9BURK</name>
<keyword evidence="2" id="KW-1185">Reference proteome</keyword>
<proteinExistence type="predicted"/>
<protein>
    <submittedName>
        <fullName evidence="1">Uncharacterized protein</fullName>
    </submittedName>
</protein>
<reference evidence="2" key="1">
    <citation type="journal article" date="2016" name="Front. Microbiol.">
        <title>Molecular Keys to the Janthinobacterium and Duganella spp. Interaction with the Plant Pathogen Fusarium graminearum.</title>
        <authorList>
            <person name="Haack F.S."/>
            <person name="Poehlein A."/>
            <person name="Kroger C."/>
            <person name="Voigt C.A."/>
            <person name="Piepenbring M."/>
            <person name="Bode H.B."/>
            <person name="Daniel R."/>
            <person name="Schafer W."/>
            <person name="Streit W.R."/>
        </authorList>
    </citation>
    <scope>NUCLEOTIDE SEQUENCE [LARGE SCALE GENOMIC DNA]</scope>
    <source>
        <strain evidence="2">T54</strain>
    </source>
</reference>
<dbReference type="PATRIC" id="fig|762836.4.peg.1632"/>
<evidence type="ECO:0000313" key="1">
    <source>
        <dbReference type="EMBL" id="OFA05449.1"/>
    </source>
</evidence>